<accession>A0A174SK94</accession>
<dbReference type="AlphaFoldDB" id="A0A174SK94"/>
<evidence type="ECO:0000259" key="1">
    <source>
        <dbReference type="PROSITE" id="PS51301"/>
    </source>
</evidence>
<dbReference type="InterPro" id="IPR018004">
    <property type="entry name" value="KilA/APSES_HTH"/>
</dbReference>
<dbReference type="Proteomes" id="UP000095765">
    <property type="component" value="Unassembled WGS sequence"/>
</dbReference>
<sequence>MPTSRKFRDSIHAKGTNIAVLSNGNSDDYISLTDIARYKSDAPDDVIKNWMRNRDTIEFLGLWEQLNNPEFKPVEFDGFRTQAGSNAFTMSPKKWIDGTGAVGIISKAGRYGGTFAQKDIAFEFASWISAEFKLYIIKDYQRLKNDENSRLALGWNLNRTLAKINYRIHTDAIKDVLIPPDVTPQRQSFTYANEADVLNVALFGITSKEWRQTHQDSKGNIRDEASLQQLIVLANLESINAELIRQGVPQSERLLRLNASAKQMMQSLVGDHRIDEFRTYGELPNKESK</sequence>
<dbReference type="RefSeq" id="WP_055245586.1">
    <property type="nucleotide sequence ID" value="NZ_CABIWA010000016.1"/>
</dbReference>
<proteinExistence type="predicted"/>
<organism evidence="2 3">
    <name type="scientific">Anaerotruncus colihominis</name>
    <dbReference type="NCBI Taxonomy" id="169435"/>
    <lineage>
        <taxon>Bacteria</taxon>
        <taxon>Bacillati</taxon>
        <taxon>Bacillota</taxon>
        <taxon>Clostridia</taxon>
        <taxon>Eubacteriales</taxon>
        <taxon>Oscillospiraceae</taxon>
        <taxon>Anaerotruncus</taxon>
    </lineage>
</organism>
<reference evidence="2 3" key="1">
    <citation type="submission" date="2015-09" db="EMBL/GenBank/DDBJ databases">
        <authorList>
            <consortium name="Pathogen Informatics"/>
        </authorList>
    </citation>
    <scope>NUCLEOTIDE SEQUENCE [LARGE SCALE GENOMIC DNA]</scope>
    <source>
        <strain evidence="2 3">2789STDY5834939</strain>
    </source>
</reference>
<evidence type="ECO:0000313" key="2">
    <source>
        <dbReference type="EMBL" id="CUP97066.1"/>
    </source>
</evidence>
<dbReference type="EMBL" id="CZBE01000019">
    <property type="protein sequence ID" value="CUP97066.1"/>
    <property type="molecule type" value="Genomic_DNA"/>
</dbReference>
<name>A0A174SK94_9FIRM</name>
<gene>
    <name evidence="2" type="ORF">ERS852551_02592</name>
</gene>
<dbReference type="OrthoDB" id="9810290at2"/>
<dbReference type="SMART" id="SM01252">
    <property type="entry name" value="KilA-N"/>
    <property type="match status" value="1"/>
</dbReference>
<evidence type="ECO:0000313" key="3">
    <source>
        <dbReference type="Proteomes" id="UP000095765"/>
    </source>
</evidence>
<protein>
    <submittedName>
        <fullName evidence="2">KilA-N domain</fullName>
    </submittedName>
</protein>
<feature type="domain" description="KilA-N" evidence="1">
    <location>
        <begin position="7"/>
        <end position="143"/>
    </location>
</feature>
<dbReference type="PROSITE" id="PS51301">
    <property type="entry name" value="KILA_N"/>
    <property type="match status" value="1"/>
</dbReference>
<dbReference type="InterPro" id="IPR017880">
    <property type="entry name" value="KilA_N"/>
</dbReference>
<dbReference type="Pfam" id="PF04383">
    <property type="entry name" value="KilA-N"/>
    <property type="match status" value="1"/>
</dbReference>